<dbReference type="InterPro" id="IPR001421">
    <property type="entry name" value="ATP8_metazoa"/>
</dbReference>
<name>A0A7H0DKY6_9COLE</name>
<keyword evidence="4 12" id="KW-0813">Transport</keyword>
<evidence type="ECO:0000256" key="5">
    <source>
        <dbReference type="ARBA" id="ARBA00022547"/>
    </source>
</evidence>
<dbReference type="GO" id="GO:0015078">
    <property type="term" value="F:proton transmembrane transporter activity"/>
    <property type="evidence" value="ECO:0007669"/>
    <property type="project" value="InterPro"/>
</dbReference>
<organism evidence="14">
    <name type="scientific">Ochthebius lederi</name>
    <dbReference type="NCBI Taxonomy" id="1309208"/>
    <lineage>
        <taxon>Eukaryota</taxon>
        <taxon>Metazoa</taxon>
        <taxon>Ecdysozoa</taxon>
        <taxon>Arthropoda</taxon>
        <taxon>Hexapoda</taxon>
        <taxon>Insecta</taxon>
        <taxon>Pterygota</taxon>
        <taxon>Neoptera</taxon>
        <taxon>Endopterygota</taxon>
        <taxon>Coleoptera</taxon>
        <taxon>Polyphaga</taxon>
        <taxon>Staphyliniformia</taxon>
        <taxon>Hydraenidae</taxon>
        <taxon>Ochthebiinae</taxon>
        <taxon>Ochthebius</taxon>
    </lineage>
</organism>
<gene>
    <name evidence="14" type="primary">atp8</name>
</gene>
<evidence type="ECO:0000256" key="11">
    <source>
        <dbReference type="ARBA" id="ARBA00023136"/>
    </source>
</evidence>
<evidence type="ECO:0000256" key="2">
    <source>
        <dbReference type="ARBA" id="ARBA00008892"/>
    </source>
</evidence>
<keyword evidence="5 12" id="KW-0138">CF(0)</keyword>
<evidence type="ECO:0000256" key="10">
    <source>
        <dbReference type="ARBA" id="ARBA00023128"/>
    </source>
</evidence>
<evidence type="ECO:0000256" key="9">
    <source>
        <dbReference type="ARBA" id="ARBA00023065"/>
    </source>
</evidence>
<dbReference type="GO" id="GO:0031966">
    <property type="term" value="C:mitochondrial membrane"/>
    <property type="evidence" value="ECO:0007669"/>
    <property type="project" value="UniProtKB-SubCell"/>
</dbReference>
<comment type="subcellular location">
    <subcellularLocation>
        <location evidence="1 12">Mitochondrion membrane</location>
        <topology evidence="1 12">Single-pass membrane protein</topology>
    </subcellularLocation>
</comment>
<reference evidence="14" key="1">
    <citation type="journal article" date="2020" name="Mol.">
        <title>Irreversible habitat specialization does not constrain diversification in hypersaline water beetles.</title>
        <authorList>
            <person name="Villastrigo A."/>
            <person name="Arribas P."/>
            <person name="Ribera I."/>
        </authorList>
    </citation>
    <scope>NUCLEOTIDE SEQUENCE</scope>
</reference>
<comment type="similarity">
    <text evidence="2 12">Belongs to the ATPase protein 8 family.</text>
</comment>
<evidence type="ECO:0000256" key="6">
    <source>
        <dbReference type="ARBA" id="ARBA00022692"/>
    </source>
</evidence>
<keyword evidence="7 12" id="KW-0375">Hydrogen ion transport</keyword>
<accession>A0A7H0DKY6</accession>
<keyword evidence="11 13" id="KW-0472">Membrane</keyword>
<comment type="subunit">
    <text evidence="3">F-type ATPases have 2 components, CF(1) - the catalytic core - and CF(0) - the membrane proton channel.</text>
</comment>
<evidence type="ECO:0000256" key="4">
    <source>
        <dbReference type="ARBA" id="ARBA00022448"/>
    </source>
</evidence>
<evidence type="ECO:0000256" key="12">
    <source>
        <dbReference type="RuleBase" id="RU003661"/>
    </source>
</evidence>
<geneLocation type="mitochondrion" evidence="14"/>
<proteinExistence type="inferred from homology"/>
<dbReference type="AlphaFoldDB" id="A0A7H0DKY6"/>
<dbReference type="GO" id="GO:0045259">
    <property type="term" value="C:proton-transporting ATP synthase complex"/>
    <property type="evidence" value="ECO:0007669"/>
    <property type="project" value="UniProtKB-KW"/>
</dbReference>
<sequence length="52" mass="6552">MPQMAPMNWIILFFMFTIIFMLFNSMNYFSFKYKNNQIKSIIKNNFKTIWKW</sequence>
<dbReference type="GO" id="GO:0015986">
    <property type="term" value="P:proton motive force-driven ATP synthesis"/>
    <property type="evidence" value="ECO:0007669"/>
    <property type="project" value="InterPro"/>
</dbReference>
<evidence type="ECO:0000256" key="8">
    <source>
        <dbReference type="ARBA" id="ARBA00022989"/>
    </source>
</evidence>
<dbReference type="Pfam" id="PF00895">
    <property type="entry name" value="ATP-synt_8"/>
    <property type="match status" value="1"/>
</dbReference>
<keyword evidence="8 13" id="KW-1133">Transmembrane helix</keyword>
<evidence type="ECO:0000313" key="14">
    <source>
        <dbReference type="EMBL" id="QNP09996.1"/>
    </source>
</evidence>
<evidence type="ECO:0000256" key="13">
    <source>
        <dbReference type="SAM" id="Phobius"/>
    </source>
</evidence>
<dbReference type="EMBL" id="MT822971">
    <property type="protein sequence ID" value="QNP09996.1"/>
    <property type="molecule type" value="Genomic_DNA"/>
</dbReference>
<evidence type="ECO:0000256" key="3">
    <source>
        <dbReference type="ARBA" id="ARBA00011291"/>
    </source>
</evidence>
<keyword evidence="10 12" id="KW-0496">Mitochondrion</keyword>
<feature type="transmembrane region" description="Helical" evidence="13">
    <location>
        <begin position="6"/>
        <end position="29"/>
    </location>
</feature>
<evidence type="ECO:0000256" key="1">
    <source>
        <dbReference type="ARBA" id="ARBA00004304"/>
    </source>
</evidence>
<protein>
    <recommendedName>
        <fullName evidence="12">ATP synthase complex subunit 8</fullName>
    </recommendedName>
</protein>
<keyword evidence="9 12" id="KW-0406">Ion transport</keyword>
<evidence type="ECO:0000256" key="7">
    <source>
        <dbReference type="ARBA" id="ARBA00022781"/>
    </source>
</evidence>
<keyword evidence="6 12" id="KW-0812">Transmembrane</keyword>